<dbReference type="GO" id="GO:0035673">
    <property type="term" value="F:oligopeptide transmembrane transporter activity"/>
    <property type="evidence" value="ECO:0007669"/>
    <property type="project" value="InterPro"/>
</dbReference>
<keyword evidence="9" id="KW-1185">Reference proteome</keyword>
<evidence type="ECO:0000256" key="4">
    <source>
        <dbReference type="ARBA" id="ARBA00022692"/>
    </source>
</evidence>
<evidence type="ECO:0000313" key="8">
    <source>
        <dbReference type="EMBL" id="KNZ51089.1"/>
    </source>
</evidence>
<sequence length="217" mass="23985">MSGTVVLVPLNRVPFFQEPANDSQRVLATAGKLVSILVGLSSQFWARRYKPRWFRKYNYVLSAAFDGGAQIMILFLSMVFQGGDGKKVTFPTPVDVSARPQLSKQVAIHIEQKVTHKNLPQYGNVTINICLISPLTMPPHPSIPCFSFFFWLVDLSHFLLTLHAAQAIEGPLRTADAHTGHFPGFTIDGTESIGRHAIKLLDYSFLSGPIQLTGDSC</sequence>
<comment type="caution">
    <text evidence="8">The sequence shown here is derived from an EMBL/GenBank/DDBJ whole genome shotgun (WGS) entry which is preliminary data.</text>
</comment>
<protein>
    <submittedName>
        <fullName evidence="8">Uncharacterized protein</fullName>
    </submittedName>
</protein>
<comment type="similarity">
    <text evidence="2">Belongs to the oligopeptide OPT transporter family.</text>
</comment>
<reference evidence="8 9" key="1">
    <citation type="submission" date="2015-08" db="EMBL/GenBank/DDBJ databases">
        <title>Next Generation Sequencing and Analysis of the Genome of Puccinia sorghi L Schw, the Causal Agent of Maize Common Rust.</title>
        <authorList>
            <person name="Rochi L."/>
            <person name="Burguener G."/>
            <person name="Darino M."/>
            <person name="Turjanski A."/>
            <person name="Kreff E."/>
            <person name="Dieguez M.J."/>
            <person name="Sacco F."/>
        </authorList>
    </citation>
    <scope>NUCLEOTIDE SEQUENCE [LARGE SCALE GENOMIC DNA]</scope>
    <source>
        <strain evidence="8 9">RO10H11247</strain>
    </source>
</reference>
<dbReference type="AlphaFoldDB" id="A0A0L6URE0"/>
<accession>A0A0L6URE0</accession>
<evidence type="ECO:0000256" key="3">
    <source>
        <dbReference type="ARBA" id="ARBA00022448"/>
    </source>
</evidence>
<dbReference type="Pfam" id="PF03169">
    <property type="entry name" value="OPT"/>
    <property type="match status" value="1"/>
</dbReference>
<keyword evidence="5 7" id="KW-1133">Transmembrane helix</keyword>
<evidence type="ECO:0000256" key="6">
    <source>
        <dbReference type="ARBA" id="ARBA00023136"/>
    </source>
</evidence>
<dbReference type="InterPro" id="IPR004813">
    <property type="entry name" value="OPT"/>
</dbReference>
<evidence type="ECO:0000256" key="5">
    <source>
        <dbReference type="ARBA" id="ARBA00022989"/>
    </source>
</evidence>
<dbReference type="OrthoDB" id="9986677at2759"/>
<gene>
    <name evidence="8" type="ORF">VP01_409g1</name>
</gene>
<dbReference type="GO" id="GO:0016020">
    <property type="term" value="C:membrane"/>
    <property type="evidence" value="ECO:0007669"/>
    <property type="project" value="UniProtKB-SubCell"/>
</dbReference>
<dbReference type="VEuPathDB" id="FungiDB:VP01_409g1"/>
<evidence type="ECO:0000256" key="7">
    <source>
        <dbReference type="SAM" id="Phobius"/>
    </source>
</evidence>
<dbReference type="Proteomes" id="UP000037035">
    <property type="component" value="Unassembled WGS sequence"/>
</dbReference>
<keyword evidence="4 7" id="KW-0812">Transmembrane</keyword>
<feature type="transmembrane region" description="Helical" evidence="7">
    <location>
        <begin position="26"/>
        <end position="46"/>
    </location>
</feature>
<keyword evidence="6 7" id="KW-0472">Membrane</keyword>
<evidence type="ECO:0000313" key="9">
    <source>
        <dbReference type="Proteomes" id="UP000037035"/>
    </source>
</evidence>
<comment type="subcellular location">
    <subcellularLocation>
        <location evidence="1">Membrane</location>
        <topology evidence="1">Multi-pass membrane protein</topology>
    </subcellularLocation>
</comment>
<proteinExistence type="inferred from homology"/>
<keyword evidence="3" id="KW-0813">Transport</keyword>
<name>A0A0L6URE0_9BASI</name>
<evidence type="ECO:0000256" key="2">
    <source>
        <dbReference type="ARBA" id="ARBA00008807"/>
    </source>
</evidence>
<evidence type="ECO:0000256" key="1">
    <source>
        <dbReference type="ARBA" id="ARBA00004141"/>
    </source>
</evidence>
<dbReference type="EMBL" id="LAVV01009168">
    <property type="protein sequence ID" value="KNZ51089.1"/>
    <property type="molecule type" value="Genomic_DNA"/>
</dbReference>
<dbReference type="STRING" id="27349.A0A0L6URE0"/>
<organism evidence="8 9">
    <name type="scientific">Puccinia sorghi</name>
    <dbReference type="NCBI Taxonomy" id="27349"/>
    <lineage>
        <taxon>Eukaryota</taxon>
        <taxon>Fungi</taxon>
        <taxon>Dikarya</taxon>
        <taxon>Basidiomycota</taxon>
        <taxon>Pucciniomycotina</taxon>
        <taxon>Pucciniomycetes</taxon>
        <taxon>Pucciniales</taxon>
        <taxon>Pucciniaceae</taxon>
        <taxon>Puccinia</taxon>
    </lineage>
</organism>
<feature type="transmembrane region" description="Helical" evidence="7">
    <location>
        <begin position="58"/>
        <end position="80"/>
    </location>
</feature>